<dbReference type="EMBL" id="JAVHJL010000005">
    <property type="protein sequence ID" value="KAK6503716.1"/>
    <property type="molecule type" value="Genomic_DNA"/>
</dbReference>
<dbReference type="Pfam" id="PF00646">
    <property type="entry name" value="F-box"/>
    <property type="match status" value="1"/>
</dbReference>
<feature type="compositionally biased region" description="Basic and acidic residues" evidence="1">
    <location>
        <begin position="270"/>
        <end position="280"/>
    </location>
</feature>
<dbReference type="Proteomes" id="UP001370758">
    <property type="component" value="Unassembled WGS sequence"/>
</dbReference>
<protein>
    <recommendedName>
        <fullName evidence="2">F-box domain-containing protein</fullName>
    </recommendedName>
</protein>
<reference evidence="3 4" key="1">
    <citation type="submission" date="2023-08" db="EMBL/GenBank/DDBJ databases">
        <authorList>
            <person name="Palmer J.M."/>
        </authorList>
    </citation>
    <scope>NUCLEOTIDE SEQUENCE [LARGE SCALE GENOMIC DNA]</scope>
    <source>
        <strain evidence="3 4">TWF481</strain>
    </source>
</reference>
<proteinExistence type="predicted"/>
<sequence length="432" mass="50056">MASNPNTPSEMDARRVLYIPELFGQIISYLDPLSLLSLRTVSKAFNSAIITSRELSFTTGAGHVYRRNPSDVSQLSQTIFTPIGLHLFSLIWKEVTRDIIHAPRSQENTIDIDLLTRQIHRIYARFMPAVTTVRKFNPNIRILTWGFSQSSHWCERNLPWEAYGKIFFQMSRHPLYKWYLPFRILVDLLSFAYEYSLHEGFELKKAVADQWDAHVRFEVVALLYKEEQEEEDEEGSGTCQDDDGEEEDCKANYMPDVVFYPKFYRRSDGYDGKDDGKDDGDSGESDGEEDERREENEWEETTGFYNFNASLSCERILPGNGRAQNRNWAWPFVSLWECPVDVELLYKYEALWIHPNPKPPFLGLYTSQNKDDLARSLYPVIMKHADKEHTMGKRAYEEGERITDTLTFSAHKPAGLLIISSNAWGGTVEEFE</sequence>
<evidence type="ECO:0000259" key="2">
    <source>
        <dbReference type="SMART" id="SM00256"/>
    </source>
</evidence>
<name>A0AAV9W8Y0_9PEZI</name>
<comment type="caution">
    <text evidence="3">The sequence shown here is derived from an EMBL/GenBank/DDBJ whole genome shotgun (WGS) entry which is preliminary data.</text>
</comment>
<dbReference type="InterPro" id="IPR036047">
    <property type="entry name" value="F-box-like_dom_sf"/>
</dbReference>
<dbReference type="SUPFAM" id="SSF81383">
    <property type="entry name" value="F-box domain"/>
    <property type="match status" value="1"/>
</dbReference>
<evidence type="ECO:0000256" key="1">
    <source>
        <dbReference type="SAM" id="MobiDB-lite"/>
    </source>
</evidence>
<evidence type="ECO:0000313" key="4">
    <source>
        <dbReference type="Proteomes" id="UP001370758"/>
    </source>
</evidence>
<dbReference type="AlphaFoldDB" id="A0AAV9W8Y0"/>
<feature type="compositionally biased region" description="Acidic residues" evidence="1">
    <location>
        <begin position="281"/>
        <end position="299"/>
    </location>
</feature>
<organism evidence="3 4">
    <name type="scientific">Arthrobotrys musiformis</name>
    <dbReference type="NCBI Taxonomy" id="47236"/>
    <lineage>
        <taxon>Eukaryota</taxon>
        <taxon>Fungi</taxon>
        <taxon>Dikarya</taxon>
        <taxon>Ascomycota</taxon>
        <taxon>Pezizomycotina</taxon>
        <taxon>Orbiliomycetes</taxon>
        <taxon>Orbiliales</taxon>
        <taxon>Orbiliaceae</taxon>
        <taxon>Arthrobotrys</taxon>
    </lineage>
</organism>
<feature type="region of interest" description="Disordered" evidence="1">
    <location>
        <begin position="270"/>
        <end position="299"/>
    </location>
</feature>
<dbReference type="InterPro" id="IPR001810">
    <property type="entry name" value="F-box_dom"/>
</dbReference>
<feature type="domain" description="F-box" evidence="2">
    <location>
        <begin position="19"/>
        <end position="58"/>
    </location>
</feature>
<keyword evidence="4" id="KW-1185">Reference proteome</keyword>
<feature type="region of interest" description="Disordered" evidence="1">
    <location>
        <begin position="226"/>
        <end position="248"/>
    </location>
</feature>
<dbReference type="CDD" id="cd09917">
    <property type="entry name" value="F-box_SF"/>
    <property type="match status" value="1"/>
</dbReference>
<feature type="compositionally biased region" description="Acidic residues" evidence="1">
    <location>
        <begin position="227"/>
        <end position="248"/>
    </location>
</feature>
<accession>A0AAV9W8Y0</accession>
<dbReference type="SMART" id="SM00256">
    <property type="entry name" value="FBOX"/>
    <property type="match status" value="1"/>
</dbReference>
<evidence type="ECO:0000313" key="3">
    <source>
        <dbReference type="EMBL" id="KAK6503716.1"/>
    </source>
</evidence>
<gene>
    <name evidence="3" type="ORF">TWF481_008720</name>
</gene>